<dbReference type="InterPro" id="IPR009959">
    <property type="entry name" value="Cyclase_SnoaL-like"/>
</dbReference>
<evidence type="ECO:0008006" key="3">
    <source>
        <dbReference type="Google" id="ProtNLM"/>
    </source>
</evidence>
<protein>
    <recommendedName>
        <fullName evidence="3">SnoaL-like polyketide cyclase</fullName>
    </recommendedName>
</protein>
<name>A0A366WNG2_9RHOB</name>
<evidence type="ECO:0000313" key="2">
    <source>
        <dbReference type="Proteomes" id="UP000252706"/>
    </source>
</evidence>
<proteinExistence type="predicted"/>
<reference evidence="1 2" key="1">
    <citation type="submission" date="2018-07" db="EMBL/GenBank/DDBJ databases">
        <title>Modular assembly of carbohydrate-degrading microbial communities in the ocean.</title>
        <authorList>
            <person name="Enke T.N."/>
            <person name="Datta M.S."/>
            <person name="Schwartzman J.A."/>
            <person name="Cermak N."/>
            <person name="Schmitz D.A."/>
            <person name="Barrere J."/>
            <person name="Cordero O.X."/>
        </authorList>
    </citation>
    <scope>NUCLEOTIDE SEQUENCE [LARGE SCALE GENOMIC DNA]</scope>
    <source>
        <strain evidence="1 2">C3M10</strain>
    </source>
</reference>
<dbReference type="EMBL" id="QOCE01000043">
    <property type="protein sequence ID" value="RBW51748.1"/>
    <property type="molecule type" value="Genomic_DNA"/>
</dbReference>
<organism evidence="1 2">
    <name type="scientific">Phaeobacter gallaeciensis</name>
    <dbReference type="NCBI Taxonomy" id="60890"/>
    <lineage>
        <taxon>Bacteria</taxon>
        <taxon>Pseudomonadati</taxon>
        <taxon>Pseudomonadota</taxon>
        <taxon>Alphaproteobacteria</taxon>
        <taxon>Rhodobacterales</taxon>
        <taxon>Roseobacteraceae</taxon>
        <taxon>Phaeobacter</taxon>
    </lineage>
</organism>
<accession>A0A366WNG2</accession>
<gene>
    <name evidence="1" type="ORF">DS909_17610</name>
</gene>
<dbReference type="SUPFAM" id="SSF54427">
    <property type="entry name" value="NTF2-like"/>
    <property type="match status" value="1"/>
</dbReference>
<dbReference type="GO" id="GO:0030638">
    <property type="term" value="P:polyketide metabolic process"/>
    <property type="evidence" value="ECO:0007669"/>
    <property type="project" value="InterPro"/>
</dbReference>
<dbReference type="Gene3D" id="3.10.450.50">
    <property type="match status" value="1"/>
</dbReference>
<dbReference type="Proteomes" id="UP000252706">
    <property type="component" value="Unassembled WGS sequence"/>
</dbReference>
<dbReference type="Pfam" id="PF07366">
    <property type="entry name" value="SnoaL"/>
    <property type="match status" value="1"/>
</dbReference>
<dbReference type="InterPro" id="IPR032710">
    <property type="entry name" value="NTF2-like_dom_sf"/>
</dbReference>
<comment type="caution">
    <text evidence="1">The sequence shown here is derived from an EMBL/GenBank/DDBJ whole genome shotgun (WGS) entry which is preliminary data.</text>
</comment>
<evidence type="ECO:0000313" key="1">
    <source>
        <dbReference type="EMBL" id="RBW51748.1"/>
    </source>
</evidence>
<dbReference type="AlphaFoldDB" id="A0A366WNG2"/>
<sequence length="143" mass="16277">MKKSQLLKEWYDQVWVHGDLDAIDKFFDPSAMAEGIIPEMQVGPDDFRELVMAFRHHVGEIKVTLPKTIEDDEWVSAILHVHTSRADNGAPIEVTGQVMARFSGNKLVEAYNQFDFISLFEQLGQLPEDSLPICMTGQKLEWA</sequence>
<dbReference type="RefSeq" id="WP_113824781.1">
    <property type="nucleotide sequence ID" value="NZ_QOCE01000043.1"/>
</dbReference>
<dbReference type="OrthoDB" id="7844074at2"/>